<dbReference type="InterPro" id="IPR001310">
    <property type="entry name" value="Histidine_triad_HIT"/>
</dbReference>
<evidence type="ECO:0000259" key="2">
    <source>
        <dbReference type="PROSITE" id="PS51084"/>
    </source>
</evidence>
<protein>
    <submittedName>
        <fullName evidence="3">Histidine triad nucleotide-binding protein</fullName>
    </submittedName>
</protein>
<name>A0ABW4RI81_9BACL</name>
<comment type="caution">
    <text evidence="3">The sequence shown here is derived from an EMBL/GenBank/DDBJ whole genome shotgun (WGS) entry which is preliminary data.</text>
</comment>
<feature type="domain" description="HIT" evidence="2">
    <location>
        <begin position="7"/>
        <end position="116"/>
    </location>
</feature>
<dbReference type="InterPro" id="IPR036265">
    <property type="entry name" value="HIT-like_sf"/>
</dbReference>
<dbReference type="CDD" id="cd01276">
    <property type="entry name" value="PKCI_related"/>
    <property type="match status" value="1"/>
</dbReference>
<reference evidence="4" key="1">
    <citation type="journal article" date="2019" name="Int. J. Syst. Evol. Microbiol.">
        <title>The Global Catalogue of Microorganisms (GCM) 10K type strain sequencing project: providing services to taxonomists for standard genome sequencing and annotation.</title>
        <authorList>
            <consortium name="The Broad Institute Genomics Platform"/>
            <consortium name="The Broad Institute Genome Sequencing Center for Infectious Disease"/>
            <person name="Wu L."/>
            <person name="Ma J."/>
        </authorList>
    </citation>
    <scope>NUCLEOTIDE SEQUENCE [LARGE SCALE GENOMIC DNA]</scope>
    <source>
        <strain evidence="4">CCUG 54950</strain>
    </source>
</reference>
<evidence type="ECO:0000256" key="1">
    <source>
        <dbReference type="PROSITE-ProRule" id="PRU00464"/>
    </source>
</evidence>
<organism evidence="3 4">
    <name type="scientific">Paenibacillus wenxiniae</name>
    <dbReference type="NCBI Taxonomy" id="1636843"/>
    <lineage>
        <taxon>Bacteria</taxon>
        <taxon>Bacillati</taxon>
        <taxon>Bacillota</taxon>
        <taxon>Bacilli</taxon>
        <taxon>Bacillales</taxon>
        <taxon>Paenibacillaceae</taxon>
        <taxon>Paenibacillus</taxon>
    </lineage>
</organism>
<proteinExistence type="predicted"/>
<dbReference type="RefSeq" id="WP_347325696.1">
    <property type="nucleotide sequence ID" value="NZ_JBCGUH010000007.1"/>
</dbReference>
<sequence>MFKEDCLFCKIVAGTIPCNKVYEDEQILAFHDIAPAAPVHVLIIPKKHIDSMNEVTAEDLPLISEIHRVAIELAKQLGIAESGYRLINNCGPDSGQAVQHLHYHLLGGGKLGALTGISDSHA</sequence>
<dbReference type="InterPro" id="IPR011146">
    <property type="entry name" value="HIT-like"/>
</dbReference>
<gene>
    <name evidence="3" type="ORF">ACFSC9_07770</name>
</gene>
<dbReference type="SUPFAM" id="SSF54197">
    <property type="entry name" value="HIT-like"/>
    <property type="match status" value="1"/>
</dbReference>
<evidence type="ECO:0000313" key="3">
    <source>
        <dbReference type="EMBL" id="MFD1885424.1"/>
    </source>
</evidence>
<evidence type="ECO:0000313" key="4">
    <source>
        <dbReference type="Proteomes" id="UP001597233"/>
    </source>
</evidence>
<dbReference type="Gene3D" id="3.30.428.10">
    <property type="entry name" value="HIT-like"/>
    <property type="match status" value="1"/>
</dbReference>
<accession>A0ABW4RI81</accession>
<feature type="short sequence motif" description="Histidine triad motif" evidence="1">
    <location>
        <begin position="100"/>
        <end position="104"/>
    </location>
</feature>
<dbReference type="PROSITE" id="PS51084">
    <property type="entry name" value="HIT_2"/>
    <property type="match status" value="1"/>
</dbReference>
<dbReference type="PANTHER" id="PTHR23089">
    <property type="entry name" value="HISTIDINE TRIAD HIT PROTEIN"/>
    <property type="match status" value="1"/>
</dbReference>
<dbReference type="PRINTS" id="PR00332">
    <property type="entry name" value="HISTRIAD"/>
</dbReference>
<dbReference type="Pfam" id="PF11969">
    <property type="entry name" value="DcpS_C"/>
    <property type="match status" value="1"/>
</dbReference>
<dbReference type="EMBL" id="JBHUEH010000011">
    <property type="protein sequence ID" value="MFD1885424.1"/>
    <property type="molecule type" value="Genomic_DNA"/>
</dbReference>
<keyword evidence="4" id="KW-1185">Reference proteome</keyword>
<dbReference type="Proteomes" id="UP001597233">
    <property type="component" value="Unassembled WGS sequence"/>
</dbReference>